<proteinExistence type="predicted"/>
<evidence type="ECO:0000256" key="2">
    <source>
        <dbReference type="ARBA" id="ARBA00022490"/>
    </source>
</evidence>
<evidence type="ECO:0000256" key="1">
    <source>
        <dbReference type="ARBA" id="ARBA00004611"/>
    </source>
</evidence>
<evidence type="ECO:0000313" key="10">
    <source>
        <dbReference type="Proteomes" id="UP001642483"/>
    </source>
</evidence>
<evidence type="ECO:0000256" key="7">
    <source>
        <dbReference type="ARBA" id="ARBA00035003"/>
    </source>
</evidence>
<organism evidence="9 10">
    <name type="scientific">Clavelina lepadiformis</name>
    <name type="common">Light-bulb sea squirt</name>
    <name type="synonym">Ascidia lepadiformis</name>
    <dbReference type="NCBI Taxonomy" id="159417"/>
    <lineage>
        <taxon>Eukaryota</taxon>
        <taxon>Metazoa</taxon>
        <taxon>Chordata</taxon>
        <taxon>Tunicata</taxon>
        <taxon>Ascidiacea</taxon>
        <taxon>Aplousobranchia</taxon>
        <taxon>Clavelinidae</taxon>
        <taxon>Clavelina</taxon>
    </lineage>
</organism>
<dbReference type="PANTHER" id="PTHR31180">
    <property type="entry name" value="CILIA- AND FLAGELLA-ASSOCIATED PROTEIN 107-RELATED"/>
    <property type="match status" value="1"/>
</dbReference>
<dbReference type="Proteomes" id="UP001642483">
    <property type="component" value="Unassembled WGS sequence"/>
</dbReference>
<evidence type="ECO:0000256" key="3">
    <source>
        <dbReference type="ARBA" id="ARBA00022846"/>
    </source>
</evidence>
<keyword evidence="4" id="KW-0969">Cilium</keyword>
<dbReference type="EMBL" id="CAWYQH010000024">
    <property type="protein sequence ID" value="CAK8675735.1"/>
    <property type="molecule type" value="Genomic_DNA"/>
</dbReference>
<gene>
    <name evidence="9" type="ORF">CVLEPA_LOCUS5277</name>
</gene>
<dbReference type="InterPro" id="IPR009524">
    <property type="entry name" value="CFAP68"/>
</dbReference>
<dbReference type="Pfam" id="PF06608">
    <property type="entry name" value="CFAP68"/>
    <property type="match status" value="1"/>
</dbReference>
<reference evidence="9 10" key="1">
    <citation type="submission" date="2024-02" db="EMBL/GenBank/DDBJ databases">
        <authorList>
            <person name="Daric V."/>
            <person name="Darras S."/>
        </authorList>
    </citation>
    <scope>NUCLEOTIDE SEQUENCE [LARGE SCALE GENOMIC DNA]</scope>
</reference>
<evidence type="ECO:0000313" key="9">
    <source>
        <dbReference type="EMBL" id="CAK8675735.1"/>
    </source>
</evidence>
<evidence type="ECO:0000256" key="4">
    <source>
        <dbReference type="ARBA" id="ARBA00023069"/>
    </source>
</evidence>
<evidence type="ECO:0000256" key="8">
    <source>
        <dbReference type="ARBA" id="ARBA00046435"/>
    </source>
</evidence>
<dbReference type="InterPro" id="IPR037662">
    <property type="entry name" value="CFAP68/107"/>
</dbReference>
<keyword evidence="3" id="KW-0282">Flagellum</keyword>
<comment type="function">
    <text evidence="7">Microtubule inner protein (MIP) part of the dynein-decorated doublet microtubules (DMTs) in cilia axoneme, which is required for motile cilia beating.</text>
</comment>
<keyword evidence="2" id="KW-0963">Cytoplasm</keyword>
<comment type="subunit">
    <text evidence="8">Microtubule inner protein component of sperm flagellar doublet microtubules.</text>
</comment>
<comment type="caution">
    <text evidence="9">The sequence shown here is derived from an EMBL/GenBank/DDBJ whole genome shotgun (WGS) entry which is preliminary data.</text>
</comment>
<dbReference type="PANTHER" id="PTHR31180:SF3">
    <property type="entry name" value="EXPRESSED SEQUENCE EH456644"/>
    <property type="match status" value="1"/>
</dbReference>
<keyword evidence="6" id="KW-0966">Cell projection</keyword>
<keyword evidence="5" id="KW-0206">Cytoskeleton</keyword>
<protein>
    <submittedName>
        <fullName evidence="9">Uncharacterized protein</fullName>
    </submittedName>
</protein>
<evidence type="ECO:0000256" key="6">
    <source>
        <dbReference type="ARBA" id="ARBA00023273"/>
    </source>
</evidence>
<comment type="subcellular location">
    <subcellularLocation>
        <location evidence="1">Cytoplasm</location>
        <location evidence="1">Cytoskeleton</location>
        <location evidence="1">Flagellum axoneme</location>
    </subcellularLocation>
</comment>
<evidence type="ECO:0000256" key="5">
    <source>
        <dbReference type="ARBA" id="ARBA00023212"/>
    </source>
</evidence>
<keyword evidence="10" id="KW-1185">Reference proteome</keyword>
<sequence>MSLQETHRDPAFCYEVRASGLAEVWTHTHDQLKFTQFGWRCSNKESGYGKQTLIGNWNEERYNIHRALEEKSLPSQHAHYFESTSSNDYSKNQKPVGIDDSSKKLELKNLAGKEATSFPGHQPELDHNSIKEIYNSFMTSSRTAYVDPIVRKTPQGVTPSLN</sequence>
<name>A0ABP0FB93_CLALP</name>
<accession>A0ABP0FB93</accession>